<evidence type="ECO:0000256" key="1">
    <source>
        <dbReference type="SAM" id="MobiDB-lite"/>
    </source>
</evidence>
<evidence type="ECO:0000256" key="3">
    <source>
        <dbReference type="SAM" id="SignalP"/>
    </source>
</evidence>
<proteinExistence type="predicted"/>
<feature type="compositionally biased region" description="Low complexity" evidence="1">
    <location>
        <begin position="155"/>
        <end position="186"/>
    </location>
</feature>
<organism evidence="4 5">
    <name type="scientific">Streptosporangium oxazolinicum</name>
    <dbReference type="NCBI Taxonomy" id="909287"/>
    <lineage>
        <taxon>Bacteria</taxon>
        <taxon>Bacillati</taxon>
        <taxon>Actinomycetota</taxon>
        <taxon>Actinomycetes</taxon>
        <taxon>Streptosporangiales</taxon>
        <taxon>Streptosporangiaceae</taxon>
        <taxon>Streptosporangium</taxon>
    </lineage>
</organism>
<name>A0ABP8AQF6_9ACTN</name>
<dbReference type="Proteomes" id="UP001501251">
    <property type="component" value="Unassembled WGS sequence"/>
</dbReference>
<evidence type="ECO:0000313" key="5">
    <source>
        <dbReference type="Proteomes" id="UP001501251"/>
    </source>
</evidence>
<dbReference type="EMBL" id="BAABAQ010000003">
    <property type="protein sequence ID" value="GAA4187445.1"/>
    <property type="molecule type" value="Genomic_DNA"/>
</dbReference>
<sequence>MRRILFLLAFIVPLLALGAPARAGGWALTVMDPVPATSPDTTYTLGFWLLQHGTHPYVGDDLGEVALEFTDGERRLRFPGVELKEPAHYAAAVSLPKGTWEVKGIQGWFEPYQIGTLTVPGQLRVAPVPREFRQMIANQPKQKDHWDAVRPPSVPVGDVTPGVPPSRAATPTPAATPAAAPAGGSPGVTTTVAVVERRSWWQPSYVVAALLGAAALAAVAYRVRRR</sequence>
<reference evidence="5" key="1">
    <citation type="journal article" date="2019" name="Int. J. Syst. Evol. Microbiol.">
        <title>The Global Catalogue of Microorganisms (GCM) 10K type strain sequencing project: providing services to taxonomists for standard genome sequencing and annotation.</title>
        <authorList>
            <consortium name="The Broad Institute Genomics Platform"/>
            <consortium name="The Broad Institute Genome Sequencing Center for Infectious Disease"/>
            <person name="Wu L."/>
            <person name="Ma J."/>
        </authorList>
    </citation>
    <scope>NUCLEOTIDE SEQUENCE [LARGE SCALE GENOMIC DNA]</scope>
    <source>
        <strain evidence="5">JCM 17388</strain>
    </source>
</reference>
<protein>
    <submittedName>
        <fullName evidence="4">Uncharacterized protein</fullName>
    </submittedName>
</protein>
<feature type="chain" id="PRO_5045040566" evidence="3">
    <location>
        <begin position="24"/>
        <end position="226"/>
    </location>
</feature>
<gene>
    <name evidence="4" type="ORF">GCM10022252_20990</name>
</gene>
<keyword evidence="2" id="KW-0472">Membrane</keyword>
<comment type="caution">
    <text evidence="4">The sequence shown here is derived from an EMBL/GenBank/DDBJ whole genome shotgun (WGS) entry which is preliminary data.</text>
</comment>
<feature type="transmembrane region" description="Helical" evidence="2">
    <location>
        <begin position="200"/>
        <end position="221"/>
    </location>
</feature>
<keyword evidence="3" id="KW-0732">Signal</keyword>
<evidence type="ECO:0000256" key="2">
    <source>
        <dbReference type="SAM" id="Phobius"/>
    </source>
</evidence>
<accession>A0ABP8AQF6</accession>
<keyword evidence="5" id="KW-1185">Reference proteome</keyword>
<feature type="signal peptide" evidence="3">
    <location>
        <begin position="1"/>
        <end position="23"/>
    </location>
</feature>
<feature type="region of interest" description="Disordered" evidence="1">
    <location>
        <begin position="139"/>
        <end position="186"/>
    </location>
</feature>
<keyword evidence="2" id="KW-0812">Transmembrane</keyword>
<evidence type="ECO:0000313" key="4">
    <source>
        <dbReference type="EMBL" id="GAA4187445.1"/>
    </source>
</evidence>
<dbReference type="RefSeq" id="WP_344917567.1">
    <property type="nucleotide sequence ID" value="NZ_BAABAQ010000003.1"/>
</dbReference>
<keyword evidence="2" id="KW-1133">Transmembrane helix</keyword>